<name>A0A6P8S642_GEOSA</name>
<dbReference type="GO" id="GO:0071209">
    <property type="term" value="F:U7 snRNA binding"/>
    <property type="evidence" value="ECO:0007669"/>
    <property type="project" value="TreeGrafter"/>
</dbReference>
<dbReference type="PROSITE" id="PS52002">
    <property type="entry name" value="SM"/>
    <property type="match status" value="1"/>
</dbReference>
<evidence type="ECO:0000313" key="3">
    <source>
        <dbReference type="RefSeq" id="XP_033801538.1"/>
    </source>
</evidence>
<dbReference type="RefSeq" id="XP_033812518.1">
    <property type="nucleotide sequence ID" value="XM_033956627.1"/>
</dbReference>
<dbReference type="GO" id="GO:0006398">
    <property type="term" value="P:mRNA 3'-end processing by stem-loop binding and cleavage"/>
    <property type="evidence" value="ECO:0007669"/>
    <property type="project" value="TreeGrafter"/>
</dbReference>
<dbReference type="OrthoDB" id="10256176at2759"/>
<dbReference type="SUPFAM" id="SSF50182">
    <property type="entry name" value="Sm-like ribonucleoproteins"/>
    <property type="match status" value="1"/>
</dbReference>
<dbReference type="GeneID" id="117365796"/>
<dbReference type="CDD" id="cd01733">
    <property type="entry name" value="LSm10"/>
    <property type="match status" value="1"/>
</dbReference>
<dbReference type="SMART" id="SM00651">
    <property type="entry name" value="Sm"/>
    <property type="match status" value="1"/>
</dbReference>
<evidence type="ECO:0000313" key="2">
    <source>
        <dbReference type="Proteomes" id="UP000515159"/>
    </source>
</evidence>
<dbReference type="InterPro" id="IPR052840">
    <property type="entry name" value="U7_snRNA_Sm-like"/>
</dbReference>
<gene>
    <name evidence="4" type="primary">LSM10</name>
    <name evidence="3" type="synonym">LOC117360954</name>
</gene>
<feature type="domain" description="Sm" evidence="1">
    <location>
        <begin position="16"/>
        <end position="88"/>
    </location>
</feature>
<evidence type="ECO:0000259" key="1">
    <source>
        <dbReference type="PROSITE" id="PS52002"/>
    </source>
</evidence>
<dbReference type="GO" id="GO:0071254">
    <property type="term" value="C:cytoplasmic U snRNP body"/>
    <property type="evidence" value="ECO:0007669"/>
    <property type="project" value="TreeGrafter"/>
</dbReference>
<organism evidence="2 4">
    <name type="scientific">Geotrypetes seraphini</name>
    <name type="common">Gaboon caecilian</name>
    <name type="synonym">Caecilia seraphini</name>
    <dbReference type="NCBI Taxonomy" id="260995"/>
    <lineage>
        <taxon>Eukaryota</taxon>
        <taxon>Metazoa</taxon>
        <taxon>Chordata</taxon>
        <taxon>Craniata</taxon>
        <taxon>Vertebrata</taxon>
        <taxon>Euteleostomi</taxon>
        <taxon>Amphibia</taxon>
        <taxon>Gymnophiona</taxon>
        <taxon>Geotrypetes</taxon>
    </lineage>
</organism>
<dbReference type="GO" id="GO:0016604">
    <property type="term" value="C:nuclear body"/>
    <property type="evidence" value="ECO:0007669"/>
    <property type="project" value="TreeGrafter"/>
</dbReference>
<dbReference type="PANTHER" id="PTHR21196:SF1">
    <property type="entry name" value="U7 SNRNA-ASSOCIATED SM-LIKE PROTEIN LSM10"/>
    <property type="match status" value="1"/>
</dbReference>
<proteinExistence type="predicted"/>
<evidence type="ECO:0000313" key="4">
    <source>
        <dbReference type="RefSeq" id="XP_033812518.1"/>
    </source>
</evidence>
<keyword evidence="2" id="KW-1185">Reference proteome</keyword>
<dbReference type="InterPro" id="IPR010920">
    <property type="entry name" value="LSM_dom_sf"/>
</dbReference>
<dbReference type="InterPro" id="IPR001163">
    <property type="entry name" value="Sm_dom_euk/arc"/>
</dbReference>
<dbReference type="Proteomes" id="UP000515159">
    <property type="component" value="Chromosome 8"/>
</dbReference>
<protein>
    <submittedName>
        <fullName evidence="3 4">U7 snRNA-associated Sm-like protein LSm10</fullName>
    </submittedName>
</protein>
<dbReference type="AlphaFoldDB" id="A0A6P8S642"/>
<dbReference type="RefSeq" id="XP_033801538.1">
    <property type="nucleotide sequence ID" value="XM_033945647.1"/>
</dbReference>
<dbReference type="Proteomes" id="UP000515159">
    <property type="component" value="Chromosome 5"/>
</dbReference>
<accession>A0A6P8S642</accession>
<dbReference type="InterPro" id="IPR047575">
    <property type="entry name" value="Sm"/>
</dbReference>
<dbReference type="Gene3D" id="2.30.30.100">
    <property type="match status" value="1"/>
</dbReference>
<sequence>MEISHSIKERTISENSLIILLQGIHGSVTTIDLRDESTAKGRILNVDAFMNIRLAEVTYTDRKGRVSQLDDLFVTGRNIRYVHIPDEVDIVSTIENQLQKIHRIRNFGSEGKGRKEFSTRKSK</sequence>
<dbReference type="Pfam" id="PF01423">
    <property type="entry name" value="LSM"/>
    <property type="match status" value="1"/>
</dbReference>
<dbReference type="KEGG" id="gsh:117365796"/>
<reference evidence="3 4" key="1">
    <citation type="submission" date="2025-04" db="UniProtKB">
        <authorList>
            <consortium name="RefSeq"/>
        </authorList>
    </citation>
    <scope>IDENTIFICATION</scope>
</reference>
<dbReference type="CTD" id="84967"/>
<dbReference type="KEGG" id="gsh:117360954"/>
<dbReference type="GO" id="GO:0071208">
    <property type="term" value="F:histone pre-mRNA DCP binding"/>
    <property type="evidence" value="ECO:0007669"/>
    <property type="project" value="TreeGrafter"/>
</dbReference>
<dbReference type="PANTHER" id="PTHR21196">
    <property type="entry name" value="U7 SNRNA-ASSOCIATED SM-LIKE PROTEIN LSM10"/>
    <property type="match status" value="1"/>
</dbReference>